<feature type="domain" description="Zn(2)-C6 fungal-type" evidence="7">
    <location>
        <begin position="17"/>
        <end position="47"/>
    </location>
</feature>
<keyword evidence="2" id="KW-0805">Transcription regulation</keyword>
<dbReference type="Pfam" id="PF00172">
    <property type="entry name" value="Zn_clus"/>
    <property type="match status" value="1"/>
</dbReference>
<dbReference type="CDD" id="cd14653">
    <property type="entry name" value="ZIP_Gal4p-like"/>
    <property type="match status" value="1"/>
</dbReference>
<dbReference type="CDD" id="cd12148">
    <property type="entry name" value="fungal_TF_MHR"/>
    <property type="match status" value="1"/>
</dbReference>
<feature type="region of interest" description="Disordered" evidence="6">
    <location>
        <begin position="683"/>
        <end position="702"/>
    </location>
</feature>
<dbReference type="GO" id="GO:0009893">
    <property type="term" value="P:positive regulation of metabolic process"/>
    <property type="evidence" value="ECO:0007669"/>
    <property type="project" value="UniProtKB-ARBA"/>
</dbReference>
<dbReference type="Gene3D" id="4.10.240.10">
    <property type="entry name" value="Zn(2)-C6 fungal-type DNA-binding domain"/>
    <property type="match status" value="1"/>
</dbReference>
<feature type="region of interest" description="Disordered" evidence="6">
    <location>
        <begin position="622"/>
        <end position="644"/>
    </location>
</feature>
<keyword evidence="5" id="KW-0539">Nucleus</keyword>
<dbReference type="OrthoDB" id="2123952at2759"/>
<dbReference type="GO" id="GO:0006351">
    <property type="term" value="P:DNA-templated transcription"/>
    <property type="evidence" value="ECO:0007669"/>
    <property type="project" value="InterPro"/>
</dbReference>
<dbReference type="InterPro" id="IPR036864">
    <property type="entry name" value="Zn2-C6_fun-type_DNA-bd_sf"/>
</dbReference>
<dbReference type="SMART" id="SM00906">
    <property type="entry name" value="Fungal_trans"/>
    <property type="match status" value="1"/>
</dbReference>
<sequence length="702" mass="78456">MAGPQSSRVGTVRRAKACNTCRRKKTKCDGKRPICSSCHAFNFSCTFQDTLKEPNRSSRAYVADLERRVQSMEEQLQHQSPSRTLHENPVNLDDQSTPDPGSPTLRDGSEIDSIRAGNHTSRERRPDDAGDEDGSTDYDSGIDQTSYVINGRDGRMRFFGASSGLSAAAAHATSRATGPGVTAWRPAVRKGATQWQLTSWFPRVLQDDFEKRAFQPLPSKNITTRLVDEYFADLNQAIPLFNKASFMMLLERQFSWSPDESPSWWASLNVVLAFAYRQRAQTTDESGESWQLSLGHIKNAMNVVVEFFMRAADLLTVQAMLGLAIYFQGTPNPQSLFMFASAAMRLSQSIGLHRGFTFGLTTPEVEERRRAFWVAFVLDADISLRVGRPPVQDEHDYDTPLPAESPVDGKGILTLEEAEINFFRLLSQLSLIQRRMYQHLYAASVQQQPRASLLKEVKGCEDALVEWKQSLPITFESYSTSSQISASQHILRLKFAYYCCYANLYRARVFESSYQWNVLYFPAAASGTLALGIFMTPGHETASHDLSLICETIDYLSEISTQEPGTYVDHVLSVCAEFKAASKRALEHRPRSTHQRLGNAHPMDAEKVSNVSMSRAFMNEEGMDAAPSTEPITSSESLNSGTTHMEPLNSDLALFDVASDPVMNWQWSIPPFWNWQDMMSGAPGPGMGNENSPDFHDQSLGV</sequence>
<keyword evidence="3" id="KW-0238">DNA-binding</keyword>
<evidence type="ECO:0000256" key="6">
    <source>
        <dbReference type="SAM" id="MobiDB-lite"/>
    </source>
</evidence>
<dbReference type="STRING" id="1392250.A0A2I2G3I5"/>
<dbReference type="GO" id="GO:0000981">
    <property type="term" value="F:DNA-binding transcription factor activity, RNA polymerase II-specific"/>
    <property type="evidence" value="ECO:0007669"/>
    <property type="project" value="InterPro"/>
</dbReference>
<dbReference type="InterPro" id="IPR001138">
    <property type="entry name" value="Zn2Cys6_DnaBD"/>
</dbReference>
<dbReference type="InterPro" id="IPR050987">
    <property type="entry name" value="AtrR-like"/>
</dbReference>
<proteinExistence type="predicted"/>
<keyword evidence="1" id="KW-0479">Metal-binding</keyword>
<evidence type="ECO:0000256" key="4">
    <source>
        <dbReference type="ARBA" id="ARBA00023163"/>
    </source>
</evidence>
<feature type="region of interest" description="Disordered" evidence="6">
    <location>
        <begin position="69"/>
        <end position="146"/>
    </location>
</feature>
<dbReference type="Pfam" id="PF04082">
    <property type="entry name" value="Fungal_trans"/>
    <property type="match status" value="1"/>
</dbReference>
<feature type="compositionally biased region" description="Polar residues" evidence="6">
    <location>
        <begin position="630"/>
        <end position="643"/>
    </location>
</feature>
<gene>
    <name evidence="8" type="ORF">P170DRAFT_512037</name>
</gene>
<feature type="compositionally biased region" description="Polar residues" evidence="6">
    <location>
        <begin position="72"/>
        <end position="83"/>
    </location>
</feature>
<dbReference type="SUPFAM" id="SSF57701">
    <property type="entry name" value="Zn2/Cys6 DNA-binding domain"/>
    <property type="match status" value="1"/>
</dbReference>
<dbReference type="SMART" id="SM00066">
    <property type="entry name" value="GAL4"/>
    <property type="match status" value="1"/>
</dbReference>
<evidence type="ECO:0000313" key="9">
    <source>
        <dbReference type="Proteomes" id="UP000234275"/>
    </source>
</evidence>
<dbReference type="InterPro" id="IPR007219">
    <property type="entry name" value="XnlR_reg_dom"/>
</dbReference>
<comment type="caution">
    <text evidence="8">The sequence shown here is derived from an EMBL/GenBank/DDBJ whole genome shotgun (WGS) entry which is preliminary data.</text>
</comment>
<dbReference type="PROSITE" id="PS50048">
    <property type="entry name" value="ZN2_CY6_FUNGAL_2"/>
    <property type="match status" value="1"/>
</dbReference>
<keyword evidence="4" id="KW-0804">Transcription</keyword>
<dbReference type="GeneID" id="36562659"/>
<dbReference type="PANTHER" id="PTHR46910">
    <property type="entry name" value="TRANSCRIPTION FACTOR PDR1"/>
    <property type="match status" value="1"/>
</dbReference>
<accession>A0A2I2G3I5</accession>
<evidence type="ECO:0000256" key="3">
    <source>
        <dbReference type="ARBA" id="ARBA00023125"/>
    </source>
</evidence>
<evidence type="ECO:0000256" key="1">
    <source>
        <dbReference type="ARBA" id="ARBA00022723"/>
    </source>
</evidence>
<dbReference type="VEuPathDB" id="FungiDB:P170DRAFT_512037"/>
<keyword evidence="9" id="KW-1185">Reference proteome</keyword>
<dbReference type="CDD" id="cd00067">
    <property type="entry name" value="GAL4"/>
    <property type="match status" value="1"/>
</dbReference>
<dbReference type="EMBL" id="MSFO01000006">
    <property type="protein sequence ID" value="PLB47442.1"/>
    <property type="molecule type" value="Genomic_DNA"/>
</dbReference>
<organism evidence="8 9">
    <name type="scientific">Aspergillus steynii IBT 23096</name>
    <dbReference type="NCBI Taxonomy" id="1392250"/>
    <lineage>
        <taxon>Eukaryota</taxon>
        <taxon>Fungi</taxon>
        <taxon>Dikarya</taxon>
        <taxon>Ascomycota</taxon>
        <taxon>Pezizomycotina</taxon>
        <taxon>Eurotiomycetes</taxon>
        <taxon>Eurotiomycetidae</taxon>
        <taxon>Eurotiales</taxon>
        <taxon>Aspergillaceae</taxon>
        <taxon>Aspergillus</taxon>
        <taxon>Aspergillus subgen. Circumdati</taxon>
    </lineage>
</organism>
<dbReference type="GO" id="GO:0008270">
    <property type="term" value="F:zinc ion binding"/>
    <property type="evidence" value="ECO:0007669"/>
    <property type="project" value="InterPro"/>
</dbReference>
<evidence type="ECO:0000313" key="8">
    <source>
        <dbReference type="EMBL" id="PLB47442.1"/>
    </source>
</evidence>
<evidence type="ECO:0000259" key="7">
    <source>
        <dbReference type="PROSITE" id="PS50048"/>
    </source>
</evidence>
<reference evidence="8 9" key="1">
    <citation type="submission" date="2016-12" db="EMBL/GenBank/DDBJ databases">
        <title>The genomes of Aspergillus section Nigri reveals drivers in fungal speciation.</title>
        <authorList>
            <consortium name="DOE Joint Genome Institute"/>
            <person name="Vesth T.C."/>
            <person name="Nybo J."/>
            <person name="Theobald S."/>
            <person name="Brandl J."/>
            <person name="Frisvad J.C."/>
            <person name="Nielsen K.F."/>
            <person name="Lyhne E.K."/>
            <person name="Kogle M.E."/>
            <person name="Kuo A."/>
            <person name="Riley R."/>
            <person name="Clum A."/>
            <person name="Nolan M."/>
            <person name="Lipzen A."/>
            <person name="Salamov A."/>
            <person name="Henrissat B."/>
            <person name="Wiebenga A."/>
            <person name="De Vries R.P."/>
            <person name="Grigoriev I.V."/>
            <person name="Mortensen U.H."/>
            <person name="Andersen M.R."/>
            <person name="Baker S.E."/>
        </authorList>
    </citation>
    <scope>NUCLEOTIDE SEQUENCE [LARGE SCALE GENOMIC DNA]</scope>
    <source>
        <strain evidence="8 9">IBT 23096</strain>
    </source>
</reference>
<dbReference type="PANTHER" id="PTHR46910:SF25">
    <property type="entry name" value="ABC-TRANSPORTER-REGULATING TRANSCRIPTION FACTOR"/>
    <property type="match status" value="1"/>
</dbReference>
<name>A0A2I2G3I5_9EURO</name>
<evidence type="ECO:0000256" key="5">
    <source>
        <dbReference type="ARBA" id="ARBA00023242"/>
    </source>
</evidence>
<dbReference type="RefSeq" id="XP_024702744.1">
    <property type="nucleotide sequence ID" value="XM_024854953.1"/>
</dbReference>
<protein>
    <recommendedName>
        <fullName evidence="7">Zn(2)-C6 fungal-type domain-containing protein</fullName>
    </recommendedName>
</protein>
<evidence type="ECO:0000256" key="2">
    <source>
        <dbReference type="ARBA" id="ARBA00023015"/>
    </source>
</evidence>
<dbReference type="GO" id="GO:0003677">
    <property type="term" value="F:DNA binding"/>
    <property type="evidence" value="ECO:0007669"/>
    <property type="project" value="UniProtKB-KW"/>
</dbReference>
<dbReference type="PROSITE" id="PS00463">
    <property type="entry name" value="ZN2_CY6_FUNGAL_1"/>
    <property type="match status" value="1"/>
</dbReference>
<dbReference type="Proteomes" id="UP000234275">
    <property type="component" value="Unassembled WGS sequence"/>
</dbReference>
<dbReference type="AlphaFoldDB" id="A0A2I2G3I5"/>
<feature type="compositionally biased region" description="Basic and acidic residues" evidence="6">
    <location>
        <begin position="693"/>
        <end position="702"/>
    </location>
</feature>